<comment type="caution">
    <text evidence="2">The sequence shown here is derived from an EMBL/GenBank/DDBJ whole genome shotgun (WGS) entry which is preliminary data.</text>
</comment>
<dbReference type="Pfam" id="PF00646">
    <property type="entry name" value="F-box"/>
    <property type="match status" value="1"/>
</dbReference>
<name>A0AAD7LGQ1_QUISA</name>
<evidence type="ECO:0000313" key="3">
    <source>
        <dbReference type="EMBL" id="KAJ7957755.1"/>
    </source>
</evidence>
<accession>A0AAD7LGQ1</accession>
<feature type="domain" description="F-box" evidence="1">
    <location>
        <begin position="10"/>
        <end position="46"/>
    </location>
</feature>
<dbReference type="KEGG" id="qsa:O6P43_018583"/>
<protein>
    <submittedName>
        <fullName evidence="2">F-box protein</fullName>
    </submittedName>
</protein>
<gene>
    <name evidence="2" type="ORF">O6P43_018569</name>
    <name evidence="3" type="ORF">O6P43_018583</name>
</gene>
<dbReference type="InterPro" id="IPR055290">
    <property type="entry name" value="At3g26010-like"/>
</dbReference>
<dbReference type="SUPFAM" id="SSF81383">
    <property type="entry name" value="F-box domain"/>
    <property type="match status" value="1"/>
</dbReference>
<dbReference type="EMBL" id="JARAOO010000008">
    <property type="protein sequence ID" value="KAJ7957738.1"/>
    <property type="molecule type" value="Genomic_DNA"/>
</dbReference>
<evidence type="ECO:0000313" key="2">
    <source>
        <dbReference type="EMBL" id="KAJ7957738.1"/>
    </source>
</evidence>
<dbReference type="InterPro" id="IPR036047">
    <property type="entry name" value="F-box-like_dom_sf"/>
</dbReference>
<dbReference type="Proteomes" id="UP001163823">
    <property type="component" value="Chromosome 8"/>
</dbReference>
<evidence type="ECO:0000259" key="1">
    <source>
        <dbReference type="Pfam" id="PF00646"/>
    </source>
</evidence>
<dbReference type="EMBL" id="JARAOO010000008">
    <property type="protein sequence ID" value="KAJ7957755.1"/>
    <property type="molecule type" value="Genomic_DNA"/>
</dbReference>
<keyword evidence="4" id="KW-1185">Reference proteome</keyword>
<organism evidence="2 4">
    <name type="scientific">Quillaja saponaria</name>
    <name type="common">Soap bark tree</name>
    <dbReference type="NCBI Taxonomy" id="32244"/>
    <lineage>
        <taxon>Eukaryota</taxon>
        <taxon>Viridiplantae</taxon>
        <taxon>Streptophyta</taxon>
        <taxon>Embryophyta</taxon>
        <taxon>Tracheophyta</taxon>
        <taxon>Spermatophyta</taxon>
        <taxon>Magnoliopsida</taxon>
        <taxon>eudicotyledons</taxon>
        <taxon>Gunneridae</taxon>
        <taxon>Pentapetalae</taxon>
        <taxon>rosids</taxon>
        <taxon>fabids</taxon>
        <taxon>Fabales</taxon>
        <taxon>Quillajaceae</taxon>
        <taxon>Quillaja</taxon>
    </lineage>
</organism>
<reference evidence="2" key="1">
    <citation type="journal article" date="2023" name="Science">
        <title>Elucidation of the pathway for biosynthesis of saponin adjuvants from the soapbark tree.</title>
        <authorList>
            <person name="Reed J."/>
            <person name="Orme A."/>
            <person name="El-Demerdash A."/>
            <person name="Owen C."/>
            <person name="Martin L.B.B."/>
            <person name="Misra R.C."/>
            <person name="Kikuchi S."/>
            <person name="Rejzek M."/>
            <person name="Martin A.C."/>
            <person name="Harkess A."/>
            <person name="Leebens-Mack J."/>
            <person name="Louveau T."/>
            <person name="Stephenson M.J."/>
            <person name="Osbourn A."/>
        </authorList>
    </citation>
    <scope>NUCLEOTIDE SEQUENCE</scope>
    <source>
        <strain evidence="2">S10</strain>
    </source>
</reference>
<dbReference type="PANTHER" id="PTHR35546">
    <property type="entry name" value="F-BOX PROTEIN INTERACTION DOMAIN PROTEIN-RELATED"/>
    <property type="match status" value="1"/>
</dbReference>
<dbReference type="KEGG" id="qsa:O6P43_018569"/>
<dbReference type="InterPro" id="IPR001810">
    <property type="entry name" value="F-box_dom"/>
</dbReference>
<sequence length="215" mass="24675">MVTINYFDYLSRELTEGIFCRLPLRGLIRLKSVSRSWLNLIDHLRLIGFVHTSSGLVVFLPIETFAYPNLHQVTLLTVKDHGNECAPDSSLIIHNIPWLIDSCNGLLLFAGEDDSSMRYHICSPITKKWVSLPLAHDFSWTASASLAFDGSNLNPNRNFIVMCIFWEESCACKNETANIKYLIFSSKTWEWIEDGSSLMLDSKFNPNEWFRPCLY</sequence>
<dbReference type="AlphaFoldDB" id="A0AAD7LGQ1"/>
<dbReference type="PANTHER" id="PTHR35546:SF66">
    <property type="entry name" value="F-BOX DOMAIN-CONTAINING PROTEIN"/>
    <property type="match status" value="1"/>
</dbReference>
<dbReference type="Gene3D" id="1.20.1280.50">
    <property type="match status" value="1"/>
</dbReference>
<evidence type="ECO:0000313" key="4">
    <source>
        <dbReference type="Proteomes" id="UP001163823"/>
    </source>
</evidence>
<proteinExistence type="predicted"/>